<dbReference type="CDD" id="cd20175">
    <property type="entry name" value="ThyX"/>
    <property type="match status" value="1"/>
</dbReference>
<dbReference type="HOGENOM" id="CLU_075762_0_0_7"/>
<dbReference type="eggNOG" id="COG1351">
    <property type="taxonomic scope" value="Bacteria"/>
</dbReference>
<proteinExistence type="predicted"/>
<evidence type="ECO:0008006" key="3">
    <source>
        <dbReference type="Google" id="ProtNLM"/>
    </source>
</evidence>
<dbReference type="Pfam" id="PF02511">
    <property type="entry name" value="Thy1"/>
    <property type="match status" value="1"/>
</dbReference>
<dbReference type="EMBL" id="CR522870">
    <property type="protein sequence ID" value="CAG36957.1"/>
    <property type="molecule type" value="Genomic_DNA"/>
</dbReference>
<evidence type="ECO:0000313" key="1">
    <source>
        <dbReference type="EMBL" id="CAG36957.1"/>
    </source>
</evidence>
<dbReference type="STRING" id="177439.DP2228"/>
<dbReference type="AlphaFoldDB" id="Q6AL18"/>
<dbReference type="PANTHER" id="PTHR34934">
    <property type="entry name" value="FLAVIN-DEPENDENT THYMIDYLATE SYNTHASE"/>
    <property type="match status" value="1"/>
</dbReference>
<dbReference type="GO" id="GO:0004799">
    <property type="term" value="F:thymidylate synthase activity"/>
    <property type="evidence" value="ECO:0007669"/>
    <property type="project" value="TreeGrafter"/>
</dbReference>
<accession>Q6AL18</accession>
<dbReference type="Gene3D" id="3.30.1360.170">
    <property type="match status" value="2"/>
</dbReference>
<reference evidence="2" key="1">
    <citation type="journal article" date="2004" name="Environ. Microbiol.">
        <title>The genome of Desulfotalea psychrophila, a sulfate-reducing bacterium from permanently cold Arctic sediments.</title>
        <authorList>
            <person name="Rabus R."/>
            <person name="Ruepp A."/>
            <person name="Frickey T."/>
            <person name="Rattei T."/>
            <person name="Fartmann B."/>
            <person name="Stark M."/>
            <person name="Bauer M."/>
            <person name="Zibat A."/>
            <person name="Lombardot T."/>
            <person name="Becker I."/>
            <person name="Amann J."/>
            <person name="Gellner K."/>
            <person name="Teeling H."/>
            <person name="Leuschner W.D."/>
            <person name="Gloeckner F.-O."/>
            <person name="Lupas A.N."/>
            <person name="Amann R."/>
            <person name="Klenk H.-P."/>
        </authorList>
    </citation>
    <scope>NUCLEOTIDE SEQUENCE [LARGE SCALE GENOMIC DNA]</scope>
    <source>
        <strain evidence="2">DSM 12343 / LSv54</strain>
    </source>
</reference>
<dbReference type="InterPro" id="IPR003669">
    <property type="entry name" value="Thymidylate_synthase_ThyX"/>
</dbReference>
<dbReference type="GO" id="GO:0050797">
    <property type="term" value="F:thymidylate synthase (FAD) activity"/>
    <property type="evidence" value="ECO:0007669"/>
    <property type="project" value="InterPro"/>
</dbReference>
<name>Q6AL18_DESPS</name>
<gene>
    <name evidence="1" type="ordered locus">DP2228</name>
</gene>
<keyword evidence="2" id="KW-1185">Reference proteome</keyword>
<dbReference type="SUPFAM" id="SSF69796">
    <property type="entry name" value="Thymidylate synthase-complementing protein Thy1"/>
    <property type="match status" value="1"/>
</dbReference>
<dbReference type="Proteomes" id="UP000000602">
    <property type="component" value="Chromosome"/>
</dbReference>
<dbReference type="GO" id="GO:0050660">
    <property type="term" value="F:flavin adenine dinucleotide binding"/>
    <property type="evidence" value="ECO:0007669"/>
    <property type="project" value="InterPro"/>
</dbReference>
<protein>
    <recommendedName>
        <fullName evidence="3">FAD-dependent thymidylate synthase</fullName>
    </recommendedName>
</protein>
<organism evidence="1 2">
    <name type="scientific">Desulfotalea psychrophila (strain LSv54 / DSM 12343)</name>
    <dbReference type="NCBI Taxonomy" id="177439"/>
    <lineage>
        <taxon>Bacteria</taxon>
        <taxon>Pseudomonadati</taxon>
        <taxon>Thermodesulfobacteriota</taxon>
        <taxon>Desulfobulbia</taxon>
        <taxon>Desulfobulbales</taxon>
        <taxon>Desulfocapsaceae</taxon>
        <taxon>Desulfotalea</taxon>
    </lineage>
</organism>
<dbReference type="InterPro" id="IPR036098">
    <property type="entry name" value="Thymidylate_synthase_ThyX_sf"/>
</dbReference>
<sequence>MYMLIVDPSYEILGEMDSASLVERVEACGRICYKSEDKITPASAIPFVQKMVVHGHNSVMEMAAITLRFECGTEAVADFFACQPKYFAVNVVDGGLLVSGSIRAFREFYSLYSENPIICSALVLLAEKEPYLFSDIWGADASYSGDVKASKLSLAEVDALPAALLLAHRFVAVRFVVNRAVTHELVRHRPCSYLQESQRYCRYSNEKFGNQVSFVRPLFFEEGTPEYEAWNEAMEETEKLYLQLLKTSTPQAARTVLPNSCKTEIIAFCSLSEWGHIFSLRTTTHVEPSMREVMIPLEVEMKGQFPALDY</sequence>
<dbReference type="GO" id="GO:0070402">
    <property type="term" value="F:NADPH binding"/>
    <property type="evidence" value="ECO:0007669"/>
    <property type="project" value="TreeGrafter"/>
</dbReference>
<evidence type="ECO:0000313" key="2">
    <source>
        <dbReference type="Proteomes" id="UP000000602"/>
    </source>
</evidence>
<dbReference type="GO" id="GO:0006231">
    <property type="term" value="P:dTMP biosynthetic process"/>
    <property type="evidence" value="ECO:0007669"/>
    <property type="project" value="InterPro"/>
</dbReference>
<dbReference type="KEGG" id="dps:DP2228"/>
<dbReference type="PROSITE" id="PS51331">
    <property type="entry name" value="THYX"/>
    <property type="match status" value="1"/>
</dbReference>
<dbReference type="PANTHER" id="PTHR34934:SF1">
    <property type="entry name" value="FLAVIN-DEPENDENT THYMIDYLATE SYNTHASE"/>
    <property type="match status" value="1"/>
</dbReference>